<proteinExistence type="predicted"/>
<sequence>MKFKTILSGAFAVIVAATGASAATLDFTSDSINVASAIGSQDGVGYAITGSGGNLRDSTHWNNVGCAPGFECTQGDNGRYDVGFGITGRNNNEIDTTRQIAEYVSVDFTTGAVRLNSFAGMLTYERGSATSDRNPDSGEAVRLDYYLNGMLKGTLTAFPSFFVNENGGNFDTVGLASYALDGDGVLTDEVRFYASGFGSGGDDGSLNVTAAGLEVTAVPLPAGALLLLTGLGGMAVMRRKKSNA</sequence>
<evidence type="ECO:0000313" key="3">
    <source>
        <dbReference type="EMBL" id="SHH08392.1"/>
    </source>
</evidence>
<name>A0A1M5Q334_9RHOB</name>
<keyword evidence="4" id="KW-1185">Reference proteome</keyword>
<gene>
    <name evidence="3" type="ORF">SAMN05444003_2011</name>
</gene>
<dbReference type="Proteomes" id="UP000184074">
    <property type="component" value="Unassembled WGS sequence"/>
</dbReference>
<reference evidence="3 4" key="1">
    <citation type="submission" date="2016-11" db="EMBL/GenBank/DDBJ databases">
        <authorList>
            <person name="Jaros S."/>
            <person name="Januszkiewicz K."/>
            <person name="Wedrychowicz H."/>
        </authorList>
    </citation>
    <scope>NUCLEOTIDE SEQUENCE [LARGE SCALE GENOMIC DNA]</scope>
    <source>
        <strain evidence="3 4">DSM 28715</strain>
    </source>
</reference>
<dbReference type="EMBL" id="FQXB01000002">
    <property type="protein sequence ID" value="SHH08392.1"/>
    <property type="molecule type" value="Genomic_DNA"/>
</dbReference>
<organism evidence="3 4">
    <name type="scientific">Cognatiyoonia sediminum</name>
    <dbReference type="NCBI Taxonomy" id="1508389"/>
    <lineage>
        <taxon>Bacteria</taxon>
        <taxon>Pseudomonadati</taxon>
        <taxon>Pseudomonadota</taxon>
        <taxon>Alphaproteobacteria</taxon>
        <taxon>Rhodobacterales</taxon>
        <taxon>Paracoccaceae</taxon>
        <taxon>Cognatiyoonia</taxon>
    </lineage>
</organism>
<feature type="chain" id="PRO_5012680320" evidence="2">
    <location>
        <begin position="23"/>
        <end position="244"/>
    </location>
</feature>
<dbReference type="RefSeq" id="WP_072900771.1">
    <property type="nucleotide sequence ID" value="NZ_FQXB01000002.1"/>
</dbReference>
<keyword evidence="1" id="KW-0472">Membrane</keyword>
<feature type="transmembrane region" description="Helical" evidence="1">
    <location>
        <begin position="218"/>
        <end position="237"/>
    </location>
</feature>
<evidence type="ECO:0000313" key="4">
    <source>
        <dbReference type="Proteomes" id="UP000184074"/>
    </source>
</evidence>
<evidence type="ECO:0000256" key="2">
    <source>
        <dbReference type="SAM" id="SignalP"/>
    </source>
</evidence>
<dbReference type="NCBIfam" id="TIGR03370">
    <property type="entry name" value="VPLPA-CTERM"/>
    <property type="match status" value="1"/>
</dbReference>
<evidence type="ECO:0000256" key="1">
    <source>
        <dbReference type="SAM" id="Phobius"/>
    </source>
</evidence>
<keyword evidence="1" id="KW-0812">Transmembrane</keyword>
<keyword evidence="2" id="KW-0732">Signal</keyword>
<accession>A0A1M5Q334</accession>
<protein>
    <submittedName>
        <fullName evidence="3">VPLPA-CTERM protein sorting domain-containing protein</fullName>
    </submittedName>
</protein>
<dbReference type="AlphaFoldDB" id="A0A1M5Q334"/>
<feature type="signal peptide" evidence="2">
    <location>
        <begin position="1"/>
        <end position="22"/>
    </location>
</feature>
<dbReference type="InterPro" id="IPR022472">
    <property type="entry name" value="VPLPA-CTERM"/>
</dbReference>
<keyword evidence="1" id="KW-1133">Transmembrane helix</keyword>